<keyword evidence="3" id="KW-0472">Membrane</keyword>
<keyword evidence="6" id="KW-1185">Reference proteome</keyword>
<evidence type="ECO:0000259" key="4">
    <source>
        <dbReference type="SMART" id="SM00244"/>
    </source>
</evidence>
<dbReference type="PANTHER" id="PTHR43446">
    <property type="entry name" value="MEMBRANE PROTEIN-RELATED"/>
    <property type="match status" value="1"/>
</dbReference>
<dbReference type="InterPro" id="IPR036013">
    <property type="entry name" value="Band_7/SPFH_dom_sf"/>
</dbReference>
<feature type="region of interest" description="Disordered" evidence="2">
    <location>
        <begin position="162"/>
        <end position="195"/>
    </location>
</feature>
<name>A0A5C6FE75_9BACT</name>
<accession>A0A5C6FE75</accession>
<keyword evidence="3" id="KW-1133">Transmembrane helix</keyword>
<dbReference type="InterPro" id="IPR001107">
    <property type="entry name" value="Band_7"/>
</dbReference>
<dbReference type="Pfam" id="PF01145">
    <property type="entry name" value="Band_7"/>
    <property type="match status" value="1"/>
</dbReference>
<feature type="transmembrane region" description="Helical" evidence="3">
    <location>
        <begin position="69"/>
        <end position="90"/>
    </location>
</feature>
<proteinExistence type="predicted"/>
<organism evidence="5 6">
    <name type="scientific">Rubripirellula tenax</name>
    <dbReference type="NCBI Taxonomy" id="2528015"/>
    <lineage>
        <taxon>Bacteria</taxon>
        <taxon>Pseudomonadati</taxon>
        <taxon>Planctomycetota</taxon>
        <taxon>Planctomycetia</taxon>
        <taxon>Pirellulales</taxon>
        <taxon>Pirellulaceae</taxon>
        <taxon>Rubripirellula</taxon>
    </lineage>
</organism>
<comment type="caution">
    <text evidence="5">The sequence shown here is derived from an EMBL/GenBank/DDBJ whole genome shotgun (WGS) entry which is preliminary data.</text>
</comment>
<reference evidence="5 6" key="1">
    <citation type="submission" date="2019-02" db="EMBL/GenBank/DDBJ databases">
        <title>Deep-cultivation of Planctomycetes and their phenomic and genomic characterization uncovers novel biology.</title>
        <authorList>
            <person name="Wiegand S."/>
            <person name="Jogler M."/>
            <person name="Boedeker C."/>
            <person name="Pinto D."/>
            <person name="Vollmers J."/>
            <person name="Rivas-Marin E."/>
            <person name="Kohn T."/>
            <person name="Peeters S.H."/>
            <person name="Heuer A."/>
            <person name="Rast P."/>
            <person name="Oberbeckmann S."/>
            <person name="Bunk B."/>
            <person name="Jeske O."/>
            <person name="Meyerdierks A."/>
            <person name="Storesund J.E."/>
            <person name="Kallscheuer N."/>
            <person name="Luecker S."/>
            <person name="Lage O.M."/>
            <person name="Pohl T."/>
            <person name="Merkel B.J."/>
            <person name="Hornburger P."/>
            <person name="Mueller R.-W."/>
            <person name="Bruemmer F."/>
            <person name="Labrenz M."/>
            <person name="Spormann A.M."/>
            <person name="Op Den Camp H."/>
            <person name="Overmann J."/>
            <person name="Amann R."/>
            <person name="Jetten M.S.M."/>
            <person name="Mascher T."/>
            <person name="Medema M.H."/>
            <person name="Devos D.P."/>
            <person name="Kaster A.-K."/>
            <person name="Ovreas L."/>
            <person name="Rohde M."/>
            <person name="Galperin M.Y."/>
            <person name="Jogler C."/>
        </authorList>
    </citation>
    <scope>NUCLEOTIDE SEQUENCE [LARGE SCALE GENOMIC DNA]</scope>
    <source>
        <strain evidence="5 6">Poly51</strain>
    </source>
</reference>
<dbReference type="Proteomes" id="UP000318288">
    <property type="component" value="Unassembled WGS sequence"/>
</dbReference>
<evidence type="ECO:0000256" key="3">
    <source>
        <dbReference type="SAM" id="Phobius"/>
    </source>
</evidence>
<keyword evidence="3" id="KW-0812">Transmembrane</keyword>
<protein>
    <submittedName>
        <fullName evidence="5">SPFH domain / Band 7 family protein</fullName>
    </submittedName>
</protein>
<comment type="subcellular location">
    <subcellularLocation>
        <location evidence="1">Membrane</location>
        <topology evidence="1">Single-pass membrane protein</topology>
    </subcellularLocation>
</comment>
<dbReference type="SUPFAM" id="SSF117892">
    <property type="entry name" value="Band 7/SPFH domain"/>
    <property type="match status" value="1"/>
</dbReference>
<dbReference type="Gene3D" id="3.30.479.30">
    <property type="entry name" value="Band 7 domain"/>
    <property type="match status" value="1"/>
</dbReference>
<sequence>MIFLLARLDYVTVVPSGYRAAEHLRPNASYSIDGAPMTDTNSFAPTADRPTVLVHPEKLIRPMAGWGPLFGILGLVLLGILMFIIGVAMGGGIGGFMILLAIACAPVAFISLFGLMAIAPNDSRVLLLFGEYKGTVKESGFFWVNPFYSKRKVSLRIRNFETGSSSTPEQKNQSGTVIQSKSRTASRPSKVNDRDGNPIEISAVVVWKVTDTAEALFEVDDYEHFVEVQSEAALRSLATRYPYDSEDHEESLRGNTEAICGRLREDIQERLEKAGVTVLEARISHLAYASEIAAAMLQRQQAGAVVAARTKIVDGAVGMVEMALDHLKRDGIVELDPQQRAALVSNLLVVLCSDRHTQPVIQAGA</sequence>
<dbReference type="SMART" id="SM00244">
    <property type="entry name" value="PHB"/>
    <property type="match status" value="1"/>
</dbReference>
<dbReference type="AlphaFoldDB" id="A0A5C6FE75"/>
<feature type="domain" description="Band 7" evidence="4">
    <location>
        <begin position="113"/>
        <end position="300"/>
    </location>
</feature>
<dbReference type="EMBL" id="SJPW01000002">
    <property type="protein sequence ID" value="TWU59007.1"/>
    <property type="molecule type" value="Genomic_DNA"/>
</dbReference>
<evidence type="ECO:0000313" key="5">
    <source>
        <dbReference type="EMBL" id="TWU59007.1"/>
    </source>
</evidence>
<dbReference type="GO" id="GO:0016020">
    <property type="term" value="C:membrane"/>
    <property type="evidence" value="ECO:0007669"/>
    <property type="project" value="UniProtKB-SubCell"/>
</dbReference>
<feature type="compositionally biased region" description="Polar residues" evidence="2">
    <location>
        <begin position="162"/>
        <end position="189"/>
    </location>
</feature>
<evidence type="ECO:0000256" key="1">
    <source>
        <dbReference type="ARBA" id="ARBA00004167"/>
    </source>
</evidence>
<evidence type="ECO:0000256" key="2">
    <source>
        <dbReference type="SAM" id="MobiDB-lite"/>
    </source>
</evidence>
<evidence type="ECO:0000313" key="6">
    <source>
        <dbReference type="Proteomes" id="UP000318288"/>
    </source>
</evidence>
<gene>
    <name evidence="5" type="ORF">Poly51_17920</name>
</gene>
<feature type="transmembrane region" description="Helical" evidence="3">
    <location>
        <begin position="96"/>
        <end position="119"/>
    </location>
</feature>
<dbReference type="CDD" id="cd03402">
    <property type="entry name" value="SPFH_like_u2"/>
    <property type="match status" value="1"/>
</dbReference>
<dbReference type="PANTHER" id="PTHR43446:SF1">
    <property type="entry name" value="BAND 7 DOMAIN-CONTAINING PROTEIN"/>
    <property type="match status" value="1"/>
</dbReference>